<dbReference type="AlphaFoldDB" id="A0A0A8Y312"/>
<proteinExistence type="predicted"/>
<protein>
    <submittedName>
        <fullName evidence="1">Uncharacterized protein</fullName>
    </submittedName>
</protein>
<reference evidence="1" key="1">
    <citation type="submission" date="2014-09" db="EMBL/GenBank/DDBJ databases">
        <authorList>
            <person name="Magalhaes I.L.F."/>
            <person name="Oliveira U."/>
            <person name="Santos F.R."/>
            <person name="Vidigal T.H.D.A."/>
            <person name="Brescovit A.D."/>
            <person name="Santos A.J."/>
        </authorList>
    </citation>
    <scope>NUCLEOTIDE SEQUENCE</scope>
    <source>
        <tissue evidence="1">Shoot tissue taken approximately 20 cm above the soil surface</tissue>
    </source>
</reference>
<name>A0A0A8Y312_ARUDO</name>
<accession>A0A0A8Y312</accession>
<evidence type="ECO:0000313" key="1">
    <source>
        <dbReference type="EMBL" id="JAD20159.1"/>
    </source>
</evidence>
<organism evidence="1">
    <name type="scientific">Arundo donax</name>
    <name type="common">Giant reed</name>
    <name type="synonym">Donax arundinaceus</name>
    <dbReference type="NCBI Taxonomy" id="35708"/>
    <lineage>
        <taxon>Eukaryota</taxon>
        <taxon>Viridiplantae</taxon>
        <taxon>Streptophyta</taxon>
        <taxon>Embryophyta</taxon>
        <taxon>Tracheophyta</taxon>
        <taxon>Spermatophyta</taxon>
        <taxon>Magnoliopsida</taxon>
        <taxon>Liliopsida</taxon>
        <taxon>Poales</taxon>
        <taxon>Poaceae</taxon>
        <taxon>PACMAD clade</taxon>
        <taxon>Arundinoideae</taxon>
        <taxon>Arundineae</taxon>
        <taxon>Arundo</taxon>
    </lineage>
</organism>
<reference evidence="1" key="2">
    <citation type="journal article" date="2015" name="Data Brief">
        <title>Shoot transcriptome of the giant reed, Arundo donax.</title>
        <authorList>
            <person name="Barrero R.A."/>
            <person name="Guerrero F.D."/>
            <person name="Moolhuijzen P."/>
            <person name="Goolsby J.A."/>
            <person name="Tidwell J."/>
            <person name="Bellgard S.E."/>
            <person name="Bellgard M.I."/>
        </authorList>
    </citation>
    <scope>NUCLEOTIDE SEQUENCE</scope>
    <source>
        <tissue evidence="1">Shoot tissue taken approximately 20 cm above the soil surface</tissue>
    </source>
</reference>
<sequence length="20" mass="2283">MSLDSLKWITPLCTMLVCLD</sequence>
<dbReference type="EMBL" id="GBRH01277736">
    <property type="protein sequence ID" value="JAD20159.1"/>
    <property type="molecule type" value="Transcribed_RNA"/>
</dbReference>